<dbReference type="Gene3D" id="3.40.50.300">
    <property type="entry name" value="P-loop containing nucleotide triphosphate hydrolases"/>
    <property type="match status" value="1"/>
</dbReference>
<organism evidence="1 2">
    <name type="scientific">Pseudooceanicola nitratireducens</name>
    <dbReference type="NCBI Taxonomy" id="517719"/>
    <lineage>
        <taxon>Bacteria</taxon>
        <taxon>Pseudomonadati</taxon>
        <taxon>Pseudomonadota</taxon>
        <taxon>Alphaproteobacteria</taxon>
        <taxon>Rhodobacterales</taxon>
        <taxon>Paracoccaceae</taxon>
        <taxon>Pseudooceanicola</taxon>
    </lineage>
</organism>
<gene>
    <name evidence="1" type="ORF">SAMN05421762_2239</name>
</gene>
<dbReference type="InterPro" id="IPR005331">
    <property type="entry name" value="Sulfotransferase"/>
</dbReference>
<dbReference type="Pfam" id="PF03567">
    <property type="entry name" value="Sulfotransfer_2"/>
    <property type="match status" value="1"/>
</dbReference>
<dbReference type="EMBL" id="FOLX01000001">
    <property type="protein sequence ID" value="SFC79696.1"/>
    <property type="molecule type" value="Genomic_DNA"/>
</dbReference>
<dbReference type="InterPro" id="IPR027417">
    <property type="entry name" value="P-loop_NTPase"/>
</dbReference>
<dbReference type="RefSeq" id="WP_093448507.1">
    <property type="nucleotide sequence ID" value="NZ_FNZG01000001.1"/>
</dbReference>
<keyword evidence="2" id="KW-1185">Reference proteome</keyword>
<protein>
    <recommendedName>
        <fullName evidence="3">Gamma-glutamyl kinase</fullName>
    </recommendedName>
</protein>
<dbReference type="SUPFAM" id="SSF52540">
    <property type="entry name" value="P-loop containing nucleoside triphosphate hydrolases"/>
    <property type="match status" value="1"/>
</dbReference>
<name>A0A1I1M3Q2_9RHOB</name>
<proteinExistence type="predicted"/>
<evidence type="ECO:0008006" key="3">
    <source>
        <dbReference type="Google" id="ProtNLM"/>
    </source>
</evidence>
<dbReference type="STRING" id="517719.SAMN05421762_2239"/>
<reference evidence="1 2" key="1">
    <citation type="submission" date="2016-10" db="EMBL/GenBank/DDBJ databases">
        <authorList>
            <person name="de Groot N.N."/>
        </authorList>
    </citation>
    <scope>NUCLEOTIDE SEQUENCE [LARGE SCALE GENOMIC DNA]</scope>
    <source>
        <strain evidence="1 2">DSM 29619</strain>
    </source>
</reference>
<accession>A0A1I1M3Q2</accession>
<sequence length="196" mass="22705">MLIFAKARLVFLSVPKTGTTAWEKALAPVADIVVNDPPELKHAPVFRYNRFFRPMVDKFIGEEVEIIATIREPISWLGSWYRYRRRPFMQDRPNNTYNVSFDDFVDAYCRGDRPDFANVGAQSKFVEPAGNGTCVTRFFRYEDQPALHAFLEDRLQQRIGLTRENVSPQMPLELSEATEAKLRRKCAAEFTLYQSI</sequence>
<dbReference type="GO" id="GO:0008146">
    <property type="term" value="F:sulfotransferase activity"/>
    <property type="evidence" value="ECO:0007669"/>
    <property type="project" value="InterPro"/>
</dbReference>
<dbReference type="AlphaFoldDB" id="A0A1I1M3Q2"/>
<dbReference type="Proteomes" id="UP000231644">
    <property type="component" value="Unassembled WGS sequence"/>
</dbReference>
<dbReference type="GO" id="GO:0016020">
    <property type="term" value="C:membrane"/>
    <property type="evidence" value="ECO:0007669"/>
    <property type="project" value="InterPro"/>
</dbReference>
<dbReference type="OrthoDB" id="7687351at2"/>
<evidence type="ECO:0000313" key="2">
    <source>
        <dbReference type="Proteomes" id="UP000231644"/>
    </source>
</evidence>
<evidence type="ECO:0000313" key="1">
    <source>
        <dbReference type="EMBL" id="SFC79696.1"/>
    </source>
</evidence>